<keyword evidence="2" id="KW-0472">Membrane</keyword>
<proteinExistence type="predicted"/>
<evidence type="ECO:0000259" key="3">
    <source>
        <dbReference type="Pfam" id="PF02638"/>
    </source>
</evidence>
<accession>A0ABW5N1V0</accession>
<dbReference type="PANTHER" id="PTHR43405:SF1">
    <property type="entry name" value="GLYCOSYL HYDROLASE DIGH"/>
    <property type="match status" value="1"/>
</dbReference>
<reference evidence="5" key="1">
    <citation type="journal article" date="2019" name="Int. J. Syst. Evol. Microbiol.">
        <title>The Global Catalogue of Microorganisms (GCM) 10K type strain sequencing project: providing services to taxonomists for standard genome sequencing and annotation.</title>
        <authorList>
            <consortium name="The Broad Institute Genomics Platform"/>
            <consortium name="The Broad Institute Genome Sequencing Center for Infectious Disease"/>
            <person name="Wu L."/>
            <person name="Ma J."/>
        </authorList>
    </citation>
    <scope>NUCLEOTIDE SEQUENCE [LARGE SCALE GENOMIC DNA]</scope>
    <source>
        <strain evidence="5">KCTC 52368</strain>
    </source>
</reference>
<keyword evidence="1" id="KW-0732">Signal</keyword>
<evidence type="ECO:0000313" key="4">
    <source>
        <dbReference type="EMBL" id="MFD2589154.1"/>
    </source>
</evidence>
<dbReference type="Gene3D" id="3.20.20.80">
    <property type="entry name" value="Glycosidases"/>
    <property type="match status" value="1"/>
</dbReference>
<name>A0ABW5N1V0_9FLAO</name>
<dbReference type="PANTHER" id="PTHR43405">
    <property type="entry name" value="GLYCOSYL HYDROLASE DIGH"/>
    <property type="match status" value="1"/>
</dbReference>
<sequence length="386" mass="44260">MESSTASNNKGNGAKILIAVLLSLLAVGFLDNQMMAKKKKAKDAEKTTFNNRKDEFKFWTWFTANEAKTDAFYIKEFKKYRNSGFDAVLINTGTDAELLRRVAPLAKNEGLEVHAWMFTVNRPGDKVAQEHPEWYAVSRDGKSCYDNPPYVGYYKWMCPTRVESRKHILSLVEGLAKVEGVASVHLDYIRYSDIFLPIGLLPKYNLEQNTELPEFDFCYCEVCISEFEKLHHKNPRDMEHPEIDIEWKNFRLNQVKRIVDEAYGIAHQNDKYLTAAVFPYPEMAGHMVRQRWDKWNIDVVLPMVYHGFYNEELDWIGYATRQGVNDLVGKKTELHTGLYIPDFTPEELKKAILIAKANGAKGVSIFDGPALSSEHLLVVKNLTASN</sequence>
<evidence type="ECO:0000256" key="2">
    <source>
        <dbReference type="SAM" id="Phobius"/>
    </source>
</evidence>
<evidence type="ECO:0000313" key="5">
    <source>
        <dbReference type="Proteomes" id="UP001597526"/>
    </source>
</evidence>
<dbReference type="EMBL" id="JBHULB010000083">
    <property type="protein sequence ID" value="MFD2589154.1"/>
    <property type="molecule type" value="Genomic_DNA"/>
</dbReference>
<dbReference type="InterPro" id="IPR052177">
    <property type="entry name" value="Divisome_Glycosyl_Hydrolase"/>
</dbReference>
<keyword evidence="2" id="KW-1133">Transmembrane helix</keyword>
<keyword evidence="2" id="KW-0812">Transmembrane</keyword>
<dbReference type="RefSeq" id="WP_377768630.1">
    <property type="nucleotide sequence ID" value="NZ_JBHULB010000083.1"/>
</dbReference>
<dbReference type="Proteomes" id="UP001597526">
    <property type="component" value="Unassembled WGS sequence"/>
</dbReference>
<evidence type="ECO:0000256" key="1">
    <source>
        <dbReference type="ARBA" id="ARBA00022729"/>
    </source>
</evidence>
<comment type="caution">
    <text evidence="4">The sequence shown here is derived from an EMBL/GenBank/DDBJ whole genome shotgun (WGS) entry which is preliminary data.</text>
</comment>
<feature type="domain" description="Glycosyl hydrolase-like 10" evidence="3">
    <location>
        <begin position="46"/>
        <end position="337"/>
    </location>
</feature>
<organism evidence="4 5">
    <name type="scientific">Croceitalea marina</name>
    <dbReference type="NCBI Taxonomy" id="1775166"/>
    <lineage>
        <taxon>Bacteria</taxon>
        <taxon>Pseudomonadati</taxon>
        <taxon>Bacteroidota</taxon>
        <taxon>Flavobacteriia</taxon>
        <taxon>Flavobacteriales</taxon>
        <taxon>Flavobacteriaceae</taxon>
        <taxon>Croceitalea</taxon>
    </lineage>
</organism>
<dbReference type="InterPro" id="IPR003790">
    <property type="entry name" value="GHL10"/>
</dbReference>
<feature type="transmembrane region" description="Helical" evidence="2">
    <location>
        <begin position="12"/>
        <end position="30"/>
    </location>
</feature>
<dbReference type="Pfam" id="PF02638">
    <property type="entry name" value="GHL10"/>
    <property type="match status" value="1"/>
</dbReference>
<keyword evidence="5" id="KW-1185">Reference proteome</keyword>
<gene>
    <name evidence="4" type="ORF">ACFSQJ_19680</name>
</gene>
<protein>
    <submittedName>
        <fullName evidence="4">Family 10 glycosylhydrolase</fullName>
    </submittedName>
</protein>